<gene>
    <name evidence="2" type="ORF">COT77_00835</name>
</gene>
<protein>
    <submittedName>
        <fullName evidence="2">Uncharacterized protein</fullName>
    </submittedName>
</protein>
<evidence type="ECO:0000313" key="2">
    <source>
        <dbReference type="EMBL" id="PIT97562.1"/>
    </source>
</evidence>
<sequence length="213" mass="23305">MLCERHCCLSTALDRRFLRCRGKIKSFGLIEALIASFVLVTVIVGATWLASSNLKSALTSKENLMAEHVATDLSEKILVLNSAGFLDYDTDSFDKTIPDNIIPVECFDTLAIKSGLPEGCVKANGKSKLFVPPTGSDENGFILLAEDYLPGLLGNTFAYRIAMKDGVEDNVAGFIIPSAKKRTVMVIVGWDPDSSGKYTKRYYQSVTITDYAK</sequence>
<dbReference type="AlphaFoldDB" id="A0A2M6WXQ8"/>
<dbReference type="EMBL" id="PEZV01000005">
    <property type="protein sequence ID" value="PIT97562.1"/>
    <property type="molecule type" value="Genomic_DNA"/>
</dbReference>
<accession>A0A2M6WXQ8</accession>
<dbReference type="Proteomes" id="UP000228596">
    <property type="component" value="Unassembled WGS sequence"/>
</dbReference>
<reference evidence="3" key="1">
    <citation type="submission" date="2017-09" db="EMBL/GenBank/DDBJ databases">
        <title>Depth-based differentiation of microbial function through sediment-hosted aquifers and enrichment of novel symbionts in the deep terrestrial subsurface.</title>
        <authorList>
            <person name="Probst A.J."/>
            <person name="Ladd B."/>
            <person name="Jarett J.K."/>
            <person name="Geller-Mcgrath D.E."/>
            <person name="Sieber C.M.K."/>
            <person name="Emerson J.B."/>
            <person name="Anantharaman K."/>
            <person name="Thomas B.C."/>
            <person name="Malmstrom R."/>
            <person name="Stieglmeier M."/>
            <person name="Klingl A."/>
            <person name="Woyke T."/>
            <person name="Ryan C.M."/>
            <person name="Banfield J.F."/>
        </authorList>
    </citation>
    <scope>NUCLEOTIDE SEQUENCE [LARGE SCALE GENOMIC DNA]</scope>
</reference>
<feature type="transmembrane region" description="Helical" evidence="1">
    <location>
        <begin position="26"/>
        <end position="50"/>
    </location>
</feature>
<keyword evidence="1" id="KW-0812">Transmembrane</keyword>
<evidence type="ECO:0000313" key="3">
    <source>
        <dbReference type="Proteomes" id="UP000228596"/>
    </source>
</evidence>
<evidence type="ECO:0000256" key="1">
    <source>
        <dbReference type="SAM" id="Phobius"/>
    </source>
</evidence>
<organism evidence="2 3">
    <name type="scientific">Candidatus Berkelbacteria bacterium CG10_big_fil_rev_8_21_14_0_10_41_12</name>
    <dbReference type="NCBI Taxonomy" id="1974513"/>
    <lineage>
        <taxon>Bacteria</taxon>
        <taxon>Candidatus Berkelbacteria</taxon>
    </lineage>
</organism>
<comment type="caution">
    <text evidence="2">The sequence shown here is derived from an EMBL/GenBank/DDBJ whole genome shotgun (WGS) entry which is preliminary data.</text>
</comment>
<proteinExistence type="predicted"/>
<keyword evidence="1" id="KW-0472">Membrane</keyword>
<keyword evidence="1" id="KW-1133">Transmembrane helix</keyword>
<name>A0A2M6WXQ8_9BACT</name>